<keyword evidence="3" id="KW-1185">Reference proteome</keyword>
<sequence>MSKRKADGADIEMAAPAGKTVPDDFAISLETPAEDYKKLMETHVQIDEIVDDKVTEQNFDRIGQSARDVIWKLLFNSSQNTTEAQSKAEELLDKYKSDACFYAPWPYNEWIIKLRDEVLKENLLEFWKDSIVKKQLGPCWSGDSDLFDADDLPPTEFYAKAGCVAPFADSLGRSSSATAANAEDFVIGLEQPLKDYQKLIETRVQMDEIVDDAITQGNFERIGQAARDVVWKLLFDTEENKPEAQSKAEELLEEYRTDACFYAPWPYNEWIVKLRDELLKENLLDFWKDSIVKKQMGPCWSRDSDLFDADDTPPVEFYAKAGCVAPFAASLRVRGEVHDEEGHENAEDEEMANEEDNLAASTGNFEVAISKETPLADYRDLMKRFVLTKIIVPDDIHESNVNKIAKGTQEIIWQLLFENPNPSQEDMDTISELLQEYRSDASFYGPWSYNEWIVKLRDELLNKELIQFWREKIVEYELGPICNRDSDFFDDDDPLPLEYYNKAGCKAPFDPSAANDLN</sequence>
<dbReference type="STRING" id="7260.B4MZ29"/>
<reference evidence="2 3" key="1">
    <citation type="journal article" date="2007" name="Nature">
        <title>Evolution of genes and genomes on the Drosophila phylogeny.</title>
        <authorList>
            <consortium name="Drosophila 12 Genomes Consortium"/>
            <person name="Clark A.G."/>
            <person name="Eisen M.B."/>
            <person name="Smith D.R."/>
            <person name="Bergman C.M."/>
            <person name="Oliver B."/>
            <person name="Markow T.A."/>
            <person name="Kaufman T.C."/>
            <person name="Kellis M."/>
            <person name="Gelbart W."/>
            <person name="Iyer V.N."/>
            <person name="Pollard D.A."/>
            <person name="Sackton T.B."/>
            <person name="Larracuente A.M."/>
            <person name="Singh N.D."/>
            <person name="Abad J.P."/>
            <person name="Abt D.N."/>
            <person name="Adryan B."/>
            <person name="Aguade M."/>
            <person name="Akashi H."/>
            <person name="Anderson W.W."/>
            <person name="Aquadro C.F."/>
            <person name="Ardell D.H."/>
            <person name="Arguello R."/>
            <person name="Artieri C.G."/>
            <person name="Barbash D.A."/>
            <person name="Barker D."/>
            <person name="Barsanti P."/>
            <person name="Batterham P."/>
            <person name="Batzoglou S."/>
            <person name="Begun D."/>
            <person name="Bhutkar A."/>
            <person name="Blanco E."/>
            <person name="Bosak S.A."/>
            <person name="Bradley R.K."/>
            <person name="Brand A.D."/>
            <person name="Brent M.R."/>
            <person name="Brooks A.N."/>
            <person name="Brown R.H."/>
            <person name="Butlin R.K."/>
            <person name="Caggese C."/>
            <person name="Calvi B.R."/>
            <person name="Bernardo de Carvalho A."/>
            <person name="Caspi A."/>
            <person name="Castrezana S."/>
            <person name="Celniker S.E."/>
            <person name="Chang J.L."/>
            <person name="Chapple C."/>
            <person name="Chatterji S."/>
            <person name="Chinwalla A."/>
            <person name="Civetta A."/>
            <person name="Clifton S.W."/>
            <person name="Comeron J.M."/>
            <person name="Costello J.C."/>
            <person name="Coyne J.A."/>
            <person name="Daub J."/>
            <person name="David R.G."/>
            <person name="Delcher A.L."/>
            <person name="Delehaunty K."/>
            <person name="Do C.B."/>
            <person name="Ebling H."/>
            <person name="Edwards K."/>
            <person name="Eickbush T."/>
            <person name="Evans J.D."/>
            <person name="Filipski A."/>
            <person name="Findeiss S."/>
            <person name="Freyhult E."/>
            <person name="Fulton L."/>
            <person name="Fulton R."/>
            <person name="Garcia A.C."/>
            <person name="Gardiner A."/>
            <person name="Garfield D.A."/>
            <person name="Garvin B.E."/>
            <person name="Gibson G."/>
            <person name="Gilbert D."/>
            <person name="Gnerre S."/>
            <person name="Godfrey J."/>
            <person name="Good R."/>
            <person name="Gotea V."/>
            <person name="Gravely B."/>
            <person name="Greenberg A.J."/>
            <person name="Griffiths-Jones S."/>
            <person name="Gross S."/>
            <person name="Guigo R."/>
            <person name="Gustafson E.A."/>
            <person name="Haerty W."/>
            <person name="Hahn M.W."/>
            <person name="Halligan D.L."/>
            <person name="Halpern A.L."/>
            <person name="Halter G.M."/>
            <person name="Han M.V."/>
            <person name="Heger A."/>
            <person name="Hillier L."/>
            <person name="Hinrichs A.S."/>
            <person name="Holmes I."/>
            <person name="Hoskins R.A."/>
            <person name="Hubisz M.J."/>
            <person name="Hultmark D."/>
            <person name="Huntley M.A."/>
            <person name="Jaffe D.B."/>
            <person name="Jagadeeshan S."/>
            <person name="Jeck W.R."/>
            <person name="Johnson J."/>
            <person name="Jones C.D."/>
            <person name="Jordan W.C."/>
            <person name="Karpen G.H."/>
            <person name="Kataoka E."/>
            <person name="Keightley P.D."/>
            <person name="Kheradpour P."/>
            <person name="Kirkness E.F."/>
            <person name="Koerich L.B."/>
            <person name="Kristiansen K."/>
            <person name="Kudrna D."/>
            <person name="Kulathinal R.J."/>
            <person name="Kumar S."/>
            <person name="Kwok R."/>
            <person name="Lander E."/>
            <person name="Langley C.H."/>
            <person name="Lapoint R."/>
            <person name="Lazzaro B.P."/>
            <person name="Lee S.J."/>
            <person name="Levesque L."/>
            <person name="Li R."/>
            <person name="Lin C.F."/>
            <person name="Lin M.F."/>
            <person name="Lindblad-Toh K."/>
            <person name="Llopart A."/>
            <person name="Long M."/>
            <person name="Low L."/>
            <person name="Lozovsky E."/>
            <person name="Lu J."/>
            <person name="Luo M."/>
            <person name="Machado C.A."/>
            <person name="Makalowski W."/>
            <person name="Marzo M."/>
            <person name="Matsuda M."/>
            <person name="Matzkin L."/>
            <person name="McAllister B."/>
            <person name="McBride C.S."/>
            <person name="McKernan B."/>
            <person name="McKernan K."/>
            <person name="Mendez-Lago M."/>
            <person name="Minx P."/>
            <person name="Mollenhauer M.U."/>
            <person name="Montooth K."/>
            <person name="Mount S.M."/>
            <person name="Mu X."/>
            <person name="Myers E."/>
            <person name="Negre B."/>
            <person name="Newfeld S."/>
            <person name="Nielsen R."/>
            <person name="Noor M.A."/>
            <person name="O'Grady P."/>
            <person name="Pachter L."/>
            <person name="Papaceit M."/>
            <person name="Parisi M.J."/>
            <person name="Parisi M."/>
            <person name="Parts L."/>
            <person name="Pedersen J.S."/>
            <person name="Pesole G."/>
            <person name="Phillippy A.M."/>
            <person name="Ponting C.P."/>
            <person name="Pop M."/>
            <person name="Porcelli D."/>
            <person name="Powell J.R."/>
            <person name="Prohaska S."/>
            <person name="Pruitt K."/>
            <person name="Puig M."/>
            <person name="Quesneville H."/>
            <person name="Ram K.R."/>
            <person name="Rand D."/>
            <person name="Rasmussen M.D."/>
            <person name="Reed L.K."/>
            <person name="Reenan R."/>
            <person name="Reily A."/>
            <person name="Remington K.A."/>
            <person name="Rieger T.T."/>
            <person name="Ritchie M.G."/>
            <person name="Robin C."/>
            <person name="Rogers Y.H."/>
            <person name="Rohde C."/>
            <person name="Rozas J."/>
            <person name="Rubenfield M.J."/>
            <person name="Ruiz A."/>
            <person name="Russo S."/>
            <person name="Salzberg S.L."/>
            <person name="Sanchez-Gracia A."/>
            <person name="Saranga D.J."/>
            <person name="Sato H."/>
            <person name="Schaeffer S.W."/>
            <person name="Schatz M.C."/>
            <person name="Schlenke T."/>
            <person name="Schwartz R."/>
            <person name="Segarra C."/>
            <person name="Singh R.S."/>
            <person name="Sirot L."/>
            <person name="Sirota M."/>
            <person name="Sisneros N.B."/>
            <person name="Smith C.D."/>
            <person name="Smith T.F."/>
            <person name="Spieth J."/>
            <person name="Stage D.E."/>
            <person name="Stark A."/>
            <person name="Stephan W."/>
            <person name="Strausberg R.L."/>
            <person name="Strempel S."/>
            <person name="Sturgill D."/>
            <person name="Sutton G."/>
            <person name="Sutton G.G."/>
            <person name="Tao W."/>
            <person name="Teichmann S."/>
            <person name="Tobari Y.N."/>
            <person name="Tomimura Y."/>
            <person name="Tsolas J.M."/>
            <person name="Valente V.L."/>
            <person name="Venter E."/>
            <person name="Venter J.C."/>
            <person name="Vicario S."/>
            <person name="Vieira F.G."/>
            <person name="Vilella A.J."/>
            <person name="Villasante A."/>
            <person name="Walenz B."/>
            <person name="Wang J."/>
            <person name="Wasserman M."/>
            <person name="Watts T."/>
            <person name="Wilson D."/>
            <person name="Wilson R.K."/>
            <person name="Wing R.A."/>
            <person name="Wolfner M.F."/>
            <person name="Wong A."/>
            <person name="Wong G.K."/>
            <person name="Wu C.I."/>
            <person name="Wu G."/>
            <person name="Yamamoto D."/>
            <person name="Yang H.P."/>
            <person name="Yang S.P."/>
            <person name="Yorke J.A."/>
            <person name="Yoshida K."/>
            <person name="Zdobnov E."/>
            <person name="Zhang P."/>
            <person name="Zhang Y."/>
            <person name="Zimin A.V."/>
            <person name="Baldwin J."/>
            <person name="Abdouelleil A."/>
            <person name="Abdulkadir J."/>
            <person name="Abebe A."/>
            <person name="Abera B."/>
            <person name="Abreu J."/>
            <person name="Acer S.C."/>
            <person name="Aftuck L."/>
            <person name="Alexander A."/>
            <person name="An P."/>
            <person name="Anderson E."/>
            <person name="Anderson S."/>
            <person name="Arachi H."/>
            <person name="Azer M."/>
            <person name="Bachantsang P."/>
            <person name="Barry A."/>
            <person name="Bayul T."/>
            <person name="Berlin A."/>
            <person name="Bessette D."/>
            <person name="Bloom T."/>
            <person name="Blye J."/>
            <person name="Boguslavskiy L."/>
            <person name="Bonnet C."/>
            <person name="Boukhgalter B."/>
            <person name="Bourzgui I."/>
            <person name="Brown A."/>
            <person name="Cahill P."/>
            <person name="Channer S."/>
            <person name="Cheshatsang Y."/>
            <person name="Chuda L."/>
            <person name="Citroen M."/>
            <person name="Collymore A."/>
            <person name="Cooke P."/>
            <person name="Costello M."/>
            <person name="D'Aco K."/>
            <person name="Daza R."/>
            <person name="De Haan G."/>
            <person name="DeGray S."/>
            <person name="DeMaso C."/>
            <person name="Dhargay N."/>
            <person name="Dooley K."/>
            <person name="Dooley E."/>
            <person name="Doricent M."/>
            <person name="Dorje P."/>
            <person name="Dorjee K."/>
            <person name="Dupes A."/>
            <person name="Elong R."/>
            <person name="Falk J."/>
            <person name="Farina A."/>
            <person name="Faro S."/>
            <person name="Ferguson D."/>
            <person name="Fisher S."/>
            <person name="Foley C.D."/>
            <person name="Franke A."/>
            <person name="Friedrich D."/>
            <person name="Gadbois L."/>
            <person name="Gearin G."/>
            <person name="Gearin C.R."/>
            <person name="Giannoukos G."/>
            <person name="Goode T."/>
            <person name="Graham J."/>
            <person name="Grandbois E."/>
            <person name="Grewal S."/>
            <person name="Gyaltsen K."/>
            <person name="Hafez N."/>
            <person name="Hagos B."/>
            <person name="Hall J."/>
            <person name="Henson C."/>
            <person name="Hollinger A."/>
            <person name="Honan T."/>
            <person name="Huard M.D."/>
            <person name="Hughes L."/>
            <person name="Hurhula B."/>
            <person name="Husby M.E."/>
            <person name="Kamat A."/>
            <person name="Kanga B."/>
            <person name="Kashin S."/>
            <person name="Khazanovich D."/>
            <person name="Kisner P."/>
            <person name="Lance K."/>
            <person name="Lara M."/>
            <person name="Lee W."/>
            <person name="Lennon N."/>
            <person name="Letendre F."/>
            <person name="LeVine R."/>
            <person name="Lipovsky A."/>
            <person name="Liu X."/>
            <person name="Liu J."/>
            <person name="Liu S."/>
            <person name="Lokyitsang T."/>
            <person name="Lokyitsang Y."/>
            <person name="Lubonja R."/>
            <person name="Lui A."/>
            <person name="MacDonald P."/>
            <person name="Magnisalis V."/>
            <person name="Maru K."/>
            <person name="Matthews C."/>
            <person name="McCusker W."/>
            <person name="McDonough S."/>
            <person name="Mehta T."/>
            <person name="Meldrim J."/>
            <person name="Meneus L."/>
            <person name="Mihai O."/>
            <person name="Mihalev A."/>
            <person name="Mihova T."/>
            <person name="Mittelman R."/>
            <person name="Mlenga V."/>
            <person name="Montmayeur A."/>
            <person name="Mulrain L."/>
            <person name="Navidi A."/>
            <person name="Naylor J."/>
            <person name="Negash T."/>
            <person name="Nguyen T."/>
            <person name="Nguyen N."/>
            <person name="Nicol R."/>
            <person name="Norbu C."/>
            <person name="Norbu N."/>
            <person name="Novod N."/>
            <person name="O'Neill B."/>
            <person name="Osman S."/>
            <person name="Markiewicz E."/>
            <person name="Oyono O.L."/>
            <person name="Patti C."/>
            <person name="Phunkhang P."/>
            <person name="Pierre F."/>
            <person name="Priest M."/>
            <person name="Raghuraman S."/>
            <person name="Rege F."/>
            <person name="Reyes R."/>
            <person name="Rise C."/>
            <person name="Rogov P."/>
            <person name="Ross K."/>
            <person name="Ryan E."/>
            <person name="Settipalli S."/>
            <person name="Shea T."/>
            <person name="Sherpa N."/>
            <person name="Shi L."/>
            <person name="Shih D."/>
            <person name="Sparrow T."/>
            <person name="Spaulding J."/>
            <person name="Stalker J."/>
            <person name="Stange-Thomann N."/>
            <person name="Stavropoulos S."/>
            <person name="Stone C."/>
            <person name="Strader C."/>
            <person name="Tesfaye S."/>
            <person name="Thomson T."/>
            <person name="Thoulutsang Y."/>
            <person name="Thoulutsang D."/>
            <person name="Topham K."/>
            <person name="Topping I."/>
            <person name="Tsamla T."/>
            <person name="Vassiliev H."/>
            <person name="Vo A."/>
            <person name="Wangchuk T."/>
            <person name="Wangdi T."/>
            <person name="Weiand M."/>
            <person name="Wilkinson J."/>
            <person name="Wilson A."/>
            <person name="Yadav S."/>
            <person name="Young G."/>
            <person name="Yu Q."/>
            <person name="Zembek L."/>
            <person name="Zhong D."/>
            <person name="Zimmer A."/>
            <person name="Zwirko Z."/>
            <person name="Jaffe D.B."/>
            <person name="Alvarez P."/>
            <person name="Brockman W."/>
            <person name="Butler J."/>
            <person name="Chin C."/>
            <person name="Gnerre S."/>
            <person name="Grabherr M."/>
            <person name="Kleber M."/>
            <person name="Mauceli E."/>
            <person name="MacCallum I."/>
        </authorList>
    </citation>
    <scope>NUCLEOTIDE SEQUENCE [LARGE SCALE GENOMIC DNA]</scope>
    <source>
        <strain evidence="3">Tucson 14030-0811.24</strain>
    </source>
</reference>
<dbReference type="InParanoid" id="B4MZ29"/>
<dbReference type="HOGENOM" id="CLU_040099_0_0_1"/>
<dbReference type="InterPro" id="IPR036494">
    <property type="entry name" value="Ku_C_sf"/>
</dbReference>
<gene>
    <name evidence="2" type="primary">Dwil\GK18285</name>
    <name evidence="2" type="ORF">Dwil_GK18285</name>
</gene>
<dbReference type="Pfam" id="PF08785">
    <property type="entry name" value="Ku_PK_bind"/>
    <property type="match status" value="1"/>
</dbReference>
<feature type="domain" description="Ku C-terminal" evidence="1">
    <location>
        <begin position="397"/>
        <end position="486"/>
    </location>
</feature>
<dbReference type="OrthoDB" id="7917706at2759"/>
<dbReference type="eggNOG" id="ENOG502T835">
    <property type="taxonomic scope" value="Eukaryota"/>
</dbReference>
<evidence type="ECO:0000259" key="1">
    <source>
        <dbReference type="Pfam" id="PF08785"/>
    </source>
</evidence>
<evidence type="ECO:0000313" key="3">
    <source>
        <dbReference type="Proteomes" id="UP000007798"/>
    </source>
</evidence>
<protein>
    <recommendedName>
        <fullName evidence="1">Ku C-terminal domain-containing protein</fullName>
    </recommendedName>
</protein>
<dbReference type="EMBL" id="CH963913">
    <property type="protein sequence ID" value="EDW77425.1"/>
    <property type="molecule type" value="Genomic_DNA"/>
</dbReference>
<evidence type="ECO:0000313" key="2">
    <source>
        <dbReference type="EMBL" id="EDW77425.1"/>
    </source>
</evidence>
<dbReference type="AlphaFoldDB" id="B4MZ29"/>
<dbReference type="KEGG" id="dwi:6643706"/>
<dbReference type="OMA" id="FWKDSIV"/>
<dbReference type="InterPro" id="IPR014893">
    <property type="entry name" value="Ku_PK_bind"/>
</dbReference>
<accession>B4MZ29</accession>
<dbReference type="Gene3D" id="1.25.40.240">
    <property type="entry name" value="Ku, C-terminal domain"/>
    <property type="match status" value="3"/>
</dbReference>
<keyword evidence="2" id="KW-0378">Hydrolase</keyword>
<dbReference type="PhylomeDB" id="B4MZ29"/>
<proteinExistence type="predicted"/>
<dbReference type="GO" id="GO:0016787">
    <property type="term" value="F:hydrolase activity"/>
    <property type="evidence" value="ECO:0007669"/>
    <property type="project" value="UniProtKB-KW"/>
</dbReference>
<organism evidence="2 3">
    <name type="scientific">Drosophila willistoni</name>
    <name type="common">Fruit fly</name>
    <dbReference type="NCBI Taxonomy" id="7260"/>
    <lineage>
        <taxon>Eukaryota</taxon>
        <taxon>Metazoa</taxon>
        <taxon>Ecdysozoa</taxon>
        <taxon>Arthropoda</taxon>
        <taxon>Hexapoda</taxon>
        <taxon>Insecta</taxon>
        <taxon>Pterygota</taxon>
        <taxon>Neoptera</taxon>
        <taxon>Endopterygota</taxon>
        <taxon>Diptera</taxon>
        <taxon>Brachycera</taxon>
        <taxon>Muscomorpha</taxon>
        <taxon>Ephydroidea</taxon>
        <taxon>Drosophilidae</taxon>
        <taxon>Drosophila</taxon>
        <taxon>Sophophora</taxon>
    </lineage>
</organism>
<dbReference type="FunCoup" id="B4MZ29">
    <property type="interactions" value="407"/>
</dbReference>
<name>B4MZ29_DROWI</name>
<dbReference type="Proteomes" id="UP000007798">
    <property type="component" value="Unassembled WGS sequence"/>
</dbReference>
<dbReference type="SUPFAM" id="SSF101420">
    <property type="entry name" value="C-terminal domain of Ku80"/>
    <property type="match status" value="3"/>
</dbReference>